<dbReference type="InterPro" id="IPR001611">
    <property type="entry name" value="Leu-rich_rpt"/>
</dbReference>
<evidence type="ECO:0000256" key="1">
    <source>
        <dbReference type="ARBA" id="ARBA00004496"/>
    </source>
</evidence>
<dbReference type="InterPro" id="IPR041267">
    <property type="entry name" value="NLRP_HD2"/>
</dbReference>
<proteinExistence type="predicted"/>
<dbReference type="PANTHER" id="PTHR24106">
    <property type="entry name" value="NACHT, LRR AND CARD DOMAINS-CONTAINING"/>
    <property type="match status" value="1"/>
</dbReference>
<evidence type="ECO:0000256" key="3">
    <source>
        <dbReference type="ARBA" id="ARBA00022614"/>
    </source>
</evidence>
<dbReference type="GO" id="GO:0005524">
    <property type="term" value="F:ATP binding"/>
    <property type="evidence" value="ECO:0007669"/>
    <property type="project" value="UniProtKB-KW"/>
</dbReference>
<sequence length="777" mass="88176">MSSANSQHAETQRETGNETNTAQRGGVINKAQLTDVNVGGNLTHNINNVYVQSAARTDGADVSPQNEERPIQKCQADLKSYLLNQTKNLFQGTEENGSSTPLKDTYTELYITEGGSGEVNNEHEVVELECKRSTSEEKKIHLNIFEPLSNGENRPQRVLTKGIAGIGKTVAVQKFTHDWAKGTTNQNIQFVFPFTFRDLNLIKDKKLSLVDLIDHYFKEVKDLKTEDYENSSILFIFDGLDESKFPLDFKKSQMCRSVTKTTTVDTLLTNLIKGKLLHKALVWITSRPAAASKIPPEFINRVTEVRGFNDVQKEEYFQKKINDEVVAQKILKHLQSKLVRSLYIMCHIPLFCWISATVLQSLLTDTPENELPKTVTEMYTHFLIIETKRKQQKDYEKGEPDKDLIMKLGKLAFEQLQEGNMIFNENDLEDYEIDLKQAAVYSGVCTQIIREEYGLHRQECYSFVHLSVQEFLAALFVLETFIDSGKNLLNRHLTFLSKKGEISIFLLHKNALNMALKSKYGQWDLFLRFLFGLSQDKNQKLLQQVFGFQGRHPQSNQETIKYIHKKIKKLSYTDMSINLFQCLNELGDQTLVEQVQTYQSSGDVSKISPSHWSALAFVLLVSGENLDVFDLKKYDMSDEVLERLVPVLKAAKKAWLSDCNLTDRCCGCISSVLSLKSSGLEELDLSRNTLQDSGVELLSEGLKSPNCKLQRLRLIGCNLSERSCEALSSVLSSQSSTLKELDLRNNNLQDSGMKLLSAARKSPHCTLETLRVDQCYQ</sequence>
<dbReference type="RefSeq" id="XP_050926897.1">
    <property type="nucleotide sequence ID" value="XM_051070940.1"/>
</dbReference>
<accession>A0AAJ8B5R9</accession>
<reference evidence="10" key="1">
    <citation type="submission" date="2025-08" db="UniProtKB">
        <authorList>
            <consortium name="RefSeq"/>
        </authorList>
    </citation>
    <scope>IDENTIFICATION</scope>
    <source>
        <tissue evidence="10">Brain</tissue>
    </source>
</reference>
<dbReference type="Proteomes" id="UP000694890">
    <property type="component" value="Linkage group LG5"/>
</dbReference>
<keyword evidence="5" id="KW-0547">Nucleotide-binding</keyword>
<dbReference type="InterPro" id="IPR041075">
    <property type="entry name" value="NOD1/2_WH"/>
</dbReference>
<dbReference type="Pfam" id="PF14484">
    <property type="entry name" value="FISNA"/>
    <property type="match status" value="1"/>
</dbReference>
<name>A0AAJ8B5R9_LATCA</name>
<evidence type="ECO:0000313" key="10">
    <source>
        <dbReference type="RefSeq" id="XP_050926897.1"/>
    </source>
</evidence>
<keyword evidence="6" id="KW-0067">ATP-binding</keyword>
<organism evidence="9 10">
    <name type="scientific">Lates calcarifer</name>
    <name type="common">Barramundi</name>
    <name type="synonym">Holocentrus calcarifer</name>
    <dbReference type="NCBI Taxonomy" id="8187"/>
    <lineage>
        <taxon>Eukaryota</taxon>
        <taxon>Metazoa</taxon>
        <taxon>Chordata</taxon>
        <taxon>Craniata</taxon>
        <taxon>Vertebrata</taxon>
        <taxon>Euteleostomi</taxon>
        <taxon>Actinopterygii</taxon>
        <taxon>Neopterygii</taxon>
        <taxon>Teleostei</taxon>
        <taxon>Neoteleostei</taxon>
        <taxon>Acanthomorphata</taxon>
        <taxon>Carangaria</taxon>
        <taxon>Carangaria incertae sedis</taxon>
        <taxon>Centropomidae</taxon>
        <taxon>Lates</taxon>
    </lineage>
</organism>
<dbReference type="Pfam" id="PF17776">
    <property type="entry name" value="NLRC4_HD2"/>
    <property type="match status" value="1"/>
</dbReference>
<evidence type="ECO:0000256" key="7">
    <source>
        <dbReference type="SAM" id="MobiDB-lite"/>
    </source>
</evidence>
<evidence type="ECO:0000259" key="8">
    <source>
        <dbReference type="PROSITE" id="PS50837"/>
    </source>
</evidence>
<protein>
    <submittedName>
        <fullName evidence="10">NLR family CARD domain-containing protein 3 isoform X3</fullName>
    </submittedName>
</protein>
<dbReference type="SMART" id="SM00368">
    <property type="entry name" value="LRR_RI"/>
    <property type="match status" value="3"/>
</dbReference>
<comment type="subcellular location">
    <subcellularLocation>
        <location evidence="1">Cytoplasm</location>
    </subcellularLocation>
</comment>
<dbReference type="InterPro" id="IPR027417">
    <property type="entry name" value="P-loop_NTPase"/>
</dbReference>
<evidence type="ECO:0000256" key="6">
    <source>
        <dbReference type="ARBA" id="ARBA00022840"/>
    </source>
</evidence>
<dbReference type="GeneID" id="108892170"/>
<keyword evidence="3" id="KW-0433">Leucine-rich repeat</keyword>
<dbReference type="InterPro" id="IPR032675">
    <property type="entry name" value="LRR_dom_sf"/>
</dbReference>
<dbReference type="InterPro" id="IPR051261">
    <property type="entry name" value="NLR"/>
</dbReference>
<keyword evidence="4" id="KW-0677">Repeat</keyword>
<dbReference type="AlphaFoldDB" id="A0AAJ8B5R9"/>
<dbReference type="Gene3D" id="3.40.50.300">
    <property type="entry name" value="P-loop containing nucleotide triphosphate hydrolases"/>
    <property type="match status" value="1"/>
</dbReference>
<dbReference type="Pfam" id="PF17779">
    <property type="entry name" value="WHD_NOD2"/>
    <property type="match status" value="1"/>
</dbReference>
<feature type="region of interest" description="Disordered" evidence="7">
    <location>
        <begin position="1"/>
        <end position="26"/>
    </location>
</feature>
<dbReference type="PROSITE" id="PS50837">
    <property type="entry name" value="NACHT"/>
    <property type="match status" value="1"/>
</dbReference>
<dbReference type="SUPFAM" id="SSF52047">
    <property type="entry name" value="RNI-like"/>
    <property type="match status" value="1"/>
</dbReference>
<dbReference type="Gene3D" id="3.80.10.10">
    <property type="entry name" value="Ribonuclease Inhibitor"/>
    <property type="match status" value="1"/>
</dbReference>
<keyword evidence="2" id="KW-0963">Cytoplasm</keyword>
<gene>
    <name evidence="10" type="primary">LOC108892170</name>
</gene>
<evidence type="ECO:0000256" key="5">
    <source>
        <dbReference type="ARBA" id="ARBA00022741"/>
    </source>
</evidence>
<dbReference type="SUPFAM" id="SSF52540">
    <property type="entry name" value="P-loop containing nucleoside triphosphate hydrolases"/>
    <property type="match status" value="1"/>
</dbReference>
<dbReference type="Pfam" id="PF05729">
    <property type="entry name" value="NACHT"/>
    <property type="match status" value="1"/>
</dbReference>
<dbReference type="FunFam" id="3.40.50.300:FF:001524">
    <property type="entry name" value="Si:dkey-126g1.7"/>
    <property type="match status" value="1"/>
</dbReference>
<dbReference type="InterPro" id="IPR029495">
    <property type="entry name" value="NACHT-assoc"/>
</dbReference>
<feature type="domain" description="NACHT" evidence="8">
    <location>
        <begin position="156"/>
        <end position="290"/>
    </location>
</feature>
<evidence type="ECO:0000256" key="2">
    <source>
        <dbReference type="ARBA" id="ARBA00022490"/>
    </source>
</evidence>
<dbReference type="Pfam" id="PF13516">
    <property type="entry name" value="LRR_6"/>
    <property type="match status" value="2"/>
</dbReference>
<dbReference type="InterPro" id="IPR007111">
    <property type="entry name" value="NACHT_NTPase"/>
</dbReference>
<evidence type="ECO:0000313" key="9">
    <source>
        <dbReference type="Proteomes" id="UP000694890"/>
    </source>
</evidence>
<dbReference type="GO" id="GO:0005737">
    <property type="term" value="C:cytoplasm"/>
    <property type="evidence" value="ECO:0007669"/>
    <property type="project" value="UniProtKB-SubCell"/>
</dbReference>
<dbReference type="SMART" id="SM01288">
    <property type="entry name" value="FISNA"/>
    <property type="match status" value="1"/>
</dbReference>
<evidence type="ECO:0000256" key="4">
    <source>
        <dbReference type="ARBA" id="ARBA00022737"/>
    </source>
</evidence>